<feature type="domain" description="Polynucleotide kinase PNKP phosphatase" evidence="1">
    <location>
        <begin position="2"/>
        <end position="79"/>
    </location>
</feature>
<dbReference type="InterPro" id="IPR056782">
    <property type="entry name" value="HAD_PNKP"/>
</dbReference>
<gene>
    <name evidence="2" type="ORF">LFW2832_01060</name>
</gene>
<dbReference type="Proteomes" id="UP000789941">
    <property type="component" value="Unassembled WGS sequence"/>
</dbReference>
<reference evidence="2 3" key="1">
    <citation type="submission" date="2019-08" db="EMBL/GenBank/DDBJ databases">
        <authorList>
            <person name="Vazquez-Campos X."/>
        </authorList>
    </citation>
    <scope>NUCLEOTIDE SEQUENCE [LARGE SCALE GENOMIC DNA]</scope>
    <source>
        <strain evidence="2">LFW-283_2</strain>
    </source>
</reference>
<protein>
    <recommendedName>
        <fullName evidence="1">Polynucleotide kinase PNKP phosphatase domain-containing protein</fullName>
    </recommendedName>
</protein>
<accession>A0A5E4LX16</accession>
<dbReference type="EMBL" id="CABMJJ010000009">
    <property type="protein sequence ID" value="VVC04592.1"/>
    <property type="molecule type" value="Genomic_DNA"/>
</dbReference>
<evidence type="ECO:0000313" key="2">
    <source>
        <dbReference type="EMBL" id="VVC04592.1"/>
    </source>
</evidence>
<dbReference type="AlphaFoldDB" id="A0A5E4LX16"/>
<dbReference type="InterPro" id="IPR036412">
    <property type="entry name" value="HAD-like_sf"/>
</dbReference>
<name>A0A5E4LX16_9ARCH</name>
<dbReference type="Gene3D" id="3.40.50.1000">
    <property type="entry name" value="HAD superfamily/HAD-like"/>
    <property type="match status" value="1"/>
</dbReference>
<dbReference type="Pfam" id="PF25109">
    <property type="entry name" value="HAD_PNKP"/>
    <property type="match status" value="1"/>
</dbReference>
<dbReference type="SUPFAM" id="SSF56784">
    <property type="entry name" value="HAD-like"/>
    <property type="match status" value="1"/>
</dbReference>
<comment type="caution">
    <text evidence="2">The sequence shown here is derived from an EMBL/GenBank/DDBJ whole genome shotgun (WGS) entry which is preliminary data.</text>
</comment>
<evidence type="ECO:0000259" key="1">
    <source>
        <dbReference type="Pfam" id="PF25109"/>
    </source>
</evidence>
<proteinExistence type="predicted"/>
<sequence>MPRIFLVDIDGTVCENVRNEEGIEAMRKAKPFPESIEAVNRLYDEGHFICFFTARTDEHRDVTDEWLTKHHVKYHQLILNKPRKIGKYTEYHFIDDTPARATTYKGKFTKFVKKFKEIEDFD</sequence>
<evidence type="ECO:0000313" key="3">
    <source>
        <dbReference type="Proteomes" id="UP000789941"/>
    </source>
</evidence>
<dbReference type="InterPro" id="IPR023214">
    <property type="entry name" value="HAD_sf"/>
</dbReference>
<organism evidence="2 3">
    <name type="scientific">Candidatus Bilamarchaeum dharawalense</name>
    <dbReference type="NCBI Taxonomy" id="2885759"/>
    <lineage>
        <taxon>Archaea</taxon>
        <taxon>Candidatus Micrarchaeota</taxon>
        <taxon>Candidatus Micrarchaeia</taxon>
        <taxon>Candidatus Anstonellales</taxon>
        <taxon>Candidatus Bilamarchaeaceae</taxon>
        <taxon>Candidatus Bilamarchaeum</taxon>
    </lineage>
</organism>